<feature type="active site" description="Charge relay system" evidence="11 12">
    <location>
        <position position="217"/>
    </location>
</feature>
<dbReference type="SUPFAM" id="SSF49785">
    <property type="entry name" value="Galactose-binding domain-like"/>
    <property type="match status" value="1"/>
</dbReference>
<evidence type="ECO:0000256" key="7">
    <source>
        <dbReference type="ARBA" id="ARBA00022837"/>
    </source>
</evidence>
<dbReference type="FunFam" id="2.60.120.260:FF:000006">
    <property type="entry name" value="Proprotein convertase subtilisin/kexin type 5"/>
    <property type="match status" value="1"/>
</dbReference>
<dbReference type="PROSITE" id="PS51892">
    <property type="entry name" value="SUBTILASE"/>
    <property type="match status" value="1"/>
</dbReference>
<dbReference type="PROSITE" id="PS00136">
    <property type="entry name" value="SUBTILASE_ASP"/>
    <property type="match status" value="1"/>
</dbReference>
<protein>
    <recommendedName>
        <fullName evidence="14">P/Homo B domain-containing protein</fullName>
    </recommendedName>
</protein>
<dbReference type="InterPro" id="IPR036852">
    <property type="entry name" value="Peptidase_S8/S53_dom_sf"/>
</dbReference>
<dbReference type="InterPro" id="IPR038466">
    <property type="entry name" value="S8_pro-domain_sf"/>
</dbReference>
<evidence type="ECO:0000256" key="1">
    <source>
        <dbReference type="ARBA" id="ARBA00005325"/>
    </source>
</evidence>
<evidence type="ECO:0000256" key="13">
    <source>
        <dbReference type="SAM" id="MobiDB-lite"/>
    </source>
</evidence>
<dbReference type="InterPro" id="IPR008979">
    <property type="entry name" value="Galactose-bd-like_sf"/>
</dbReference>
<feature type="compositionally biased region" description="Low complexity" evidence="13">
    <location>
        <begin position="1"/>
        <end position="14"/>
    </location>
</feature>
<evidence type="ECO:0000256" key="4">
    <source>
        <dbReference type="ARBA" id="ARBA00022729"/>
    </source>
</evidence>
<evidence type="ECO:0000256" key="5">
    <source>
        <dbReference type="ARBA" id="ARBA00022801"/>
    </source>
</evidence>
<dbReference type="GO" id="GO:0005737">
    <property type="term" value="C:cytoplasm"/>
    <property type="evidence" value="ECO:0007669"/>
    <property type="project" value="UniProtKB-ARBA"/>
</dbReference>
<keyword evidence="8" id="KW-0865">Zymogen</keyword>
<dbReference type="PROSITE" id="PS00137">
    <property type="entry name" value="SUBTILASE_HIS"/>
    <property type="match status" value="1"/>
</dbReference>
<evidence type="ECO:0000256" key="6">
    <source>
        <dbReference type="ARBA" id="ARBA00022825"/>
    </source>
</evidence>
<dbReference type="Gene3D" id="2.60.120.260">
    <property type="entry name" value="Galactose-binding domain-like"/>
    <property type="match status" value="1"/>
</dbReference>
<dbReference type="Gene3D" id="3.40.50.200">
    <property type="entry name" value="Peptidase S8/S53 domain"/>
    <property type="match status" value="1"/>
</dbReference>
<dbReference type="Pfam" id="PF16470">
    <property type="entry name" value="S8_pro-domain"/>
    <property type="match status" value="1"/>
</dbReference>
<keyword evidence="5 12" id="KW-0378">Hydrolase</keyword>
<dbReference type="GO" id="GO:0004252">
    <property type="term" value="F:serine-type endopeptidase activity"/>
    <property type="evidence" value="ECO:0007669"/>
    <property type="project" value="UniProtKB-UniRule"/>
</dbReference>
<feature type="region of interest" description="Disordered" evidence="13">
    <location>
        <begin position="623"/>
        <end position="652"/>
    </location>
</feature>
<dbReference type="PANTHER" id="PTHR42884">
    <property type="entry name" value="PROPROTEIN CONVERTASE SUBTILISIN/KEXIN-RELATED"/>
    <property type="match status" value="1"/>
</dbReference>
<dbReference type="FunFam" id="3.40.50.200:FF:000021">
    <property type="entry name" value="Proprotein convertase subtilisin/kexin type 5a"/>
    <property type="match status" value="1"/>
</dbReference>
<evidence type="ECO:0000259" key="14">
    <source>
        <dbReference type="PROSITE" id="PS51829"/>
    </source>
</evidence>
<dbReference type="InterPro" id="IPR000209">
    <property type="entry name" value="Peptidase_S8/S53_dom"/>
</dbReference>
<evidence type="ECO:0000313" key="15">
    <source>
        <dbReference type="EMBL" id="KAK3854786.1"/>
    </source>
</evidence>
<evidence type="ECO:0000256" key="8">
    <source>
        <dbReference type="ARBA" id="ARBA00023145"/>
    </source>
</evidence>
<feature type="compositionally biased region" description="Basic and acidic residues" evidence="13">
    <location>
        <begin position="27"/>
        <end position="41"/>
    </location>
</feature>
<keyword evidence="3" id="KW-0165">Cleavage on pair of basic residues</keyword>
<evidence type="ECO:0000256" key="10">
    <source>
        <dbReference type="ARBA" id="ARBA00023180"/>
    </source>
</evidence>
<keyword evidence="2 12" id="KW-0645">Protease</keyword>
<dbReference type="GO" id="GO:0043005">
    <property type="term" value="C:neuron projection"/>
    <property type="evidence" value="ECO:0007669"/>
    <property type="project" value="TreeGrafter"/>
</dbReference>
<dbReference type="PANTHER" id="PTHR42884:SF14">
    <property type="entry name" value="NEUROENDOCRINE CONVERTASE 1"/>
    <property type="match status" value="1"/>
</dbReference>
<feature type="region of interest" description="Disordered" evidence="13">
    <location>
        <begin position="1"/>
        <end position="41"/>
    </location>
</feature>
<dbReference type="GO" id="GO:0016486">
    <property type="term" value="P:peptide hormone processing"/>
    <property type="evidence" value="ECO:0007669"/>
    <property type="project" value="TreeGrafter"/>
</dbReference>
<feature type="active site" description="Charge relay system" evidence="11 12">
    <location>
        <position position="176"/>
    </location>
</feature>
<gene>
    <name evidence="15" type="ORF">Pcinc_038753</name>
</gene>
<dbReference type="PRINTS" id="PR00723">
    <property type="entry name" value="SUBTILISIN"/>
</dbReference>
<keyword evidence="9" id="KW-1015">Disulfide bond</keyword>
<keyword evidence="16" id="KW-1185">Reference proteome</keyword>
<evidence type="ECO:0000256" key="9">
    <source>
        <dbReference type="ARBA" id="ARBA00023157"/>
    </source>
</evidence>
<comment type="caution">
    <text evidence="15">The sequence shown here is derived from an EMBL/GenBank/DDBJ whole genome shotgun (WGS) entry which is preliminary data.</text>
</comment>
<proteinExistence type="inferred from homology"/>
<evidence type="ECO:0000256" key="11">
    <source>
        <dbReference type="PIRSR" id="PIRSR615500-1"/>
    </source>
</evidence>
<feature type="compositionally biased region" description="Basic and acidic residues" evidence="13">
    <location>
        <begin position="623"/>
        <end position="640"/>
    </location>
</feature>
<dbReference type="Pfam" id="PF01483">
    <property type="entry name" value="P_proprotein"/>
    <property type="match status" value="1"/>
</dbReference>
<keyword evidence="7" id="KW-0106">Calcium</keyword>
<dbReference type="SUPFAM" id="SSF54897">
    <property type="entry name" value="Protease propeptides/inhibitors"/>
    <property type="match status" value="1"/>
</dbReference>
<comment type="similarity">
    <text evidence="1">Belongs to the peptidase S8 family. Furin subfamily.</text>
</comment>
<dbReference type="EMBL" id="JAWQEG010006446">
    <property type="protein sequence ID" value="KAK3854786.1"/>
    <property type="molecule type" value="Genomic_DNA"/>
</dbReference>
<accession>A0AAE1EMP6</accession>
<dbReference type="AlphaFoldDB" id="A0AAE1EMP6"/>
<reference evidence="15" key="1">
    <citation type="submission" date="2023-10" db="EMBL/GenBank/DDBJ databases">
        <title>Genome assemblies of two species of porcelain crab, Petrolisthes cinctipes and Petrolisthes manimaculis (Anomura: Porcellanidae).</title>
        <authorList>
            <person name="Angst P."/>
        </authorList>
    </citation>
    <scope>NUCLEOTIDE SEQUENCE</scope>
    <source>
        <strain evidence="15">PB745_01</strain>
        <tissue evidence="15">Gill</tissue>
    </source>
</reference>
<dbReference type="Gene3D" id="3.30.70.850">
    <property type="entry name" value="Peptidase S8, pro-domain"/>
    <property type="match status" value="1"/>
</dbReference>
<feature type="domain" description="P/Homo B" evidence="14">
    <location>
        <begin position="467"/>
        <end position="605"/>
    </location>
</feature>
<sequence>MGGERSSSSSSSYRGSGGDGDVGMGVERSEEAPHEGHTGGEHTKVFLNEWVVPRLRRKRMAATLASDLGYEFYGQIGDFTDVYRMVKSDHPRRHKRAAHHLTQHLNTHTQVVWAEQQFVKERTKRTEKLFNDELWDHQWYLFDTRTQEDLPKLDLQVLGVWQAGVTGRGVKVQIIDDGLEWRHSDIINSYDPEISYDFNYDKDDPSPRYDDHSSNAHGTRCAGEVVMQPNNYKCGVGVAHGAKVGGVKILDGPVSDMTEGRGLSYALGKVDIVSCSWGPKDDGTRVEGPGTLAQLAIQEGVKKGRDGKGIIYVWAAGNGGSAGDNCNCDGYTSSIHTLSIGSASETGQFPWYGERCTSTLATAYSSGAYTDQKIATTDLNDTCTVKFTGTSASAPLAAGIVALALQVNGNLTWRDMQHAVVWTSEWGPLSHNTGWSTNGGGLEVNSRFGFGLLSAQGLVEAVQNWTNVAEQNVCRVMPTDVSKGQLNLSNGEWVKVEISSDGCVGSENEVNWLEHIQLITTINYTRRGSLSITLTSPHGTVADLLTERLMDGSSRGFQKWPFMSVHTWAENPRGTWTVNISDSSQMTANGAVGEIELILYGTKHKPPHMTQERVYKINTAQVEKMKKREEEEEKEEKGDNNDNNNDNNKLYLTADQLRTLPWKQLVQLLTNSSK</sequence>
<dbReference type="GO" id="GO:0016020">
    <property type="term" value="C:membrane"/>
    <property type="evidence" value="ECO:0007669"/>
    <property type="project" value="TreeGrafter"/>
</dbReference>
<dbReference type="Proteomes" id="UP001286313">
    <property type="component" value="Unassembled WGS sequence"/>
</dbReference>
<dbReference type="InterPro" id="IPR022398">
    <property type="entry name" value="Peptidase_S8_His-AS"/>
</dbReference>
<dbReference type="PROSITE" id="PS00138">
    <property type="entry name" value="SUBTILASE_SER"/>
    <property type="match status" value="1"/>
</dbReference>
<keyword evidence="4" id="KW-0732">Signal</keyword>
<dbReference type="PROSITE" id="PS51829">
    <property type="entry name" value="P_HOMO_B"/>
    <property type="match status" value="1"/>
</dbReference>
<keyword evidence="6 12" id="KW-0720">Serine protease</keyword>
<keyword evidence="10" id="KW-0325">Glycoprotein</keyword>
<dbReference type="InterPro" id="IPR023827">
    <property type="entry name" value="Peptidase_S8_Asp-AS"/>
</dbReference>
<name>A0AAE1EMP6_PETCI</name>
<dbReference type="GO" id="GO:0012505">
    <property type="term" value="C:endomembrane system"/>
    <property type="evidence" value="ECO:0007669"/>
    <property type="project" value="UniProtKB-ARBA"/>
</dbReference>
<organism evidence="15 16">
    <name type="scientific">Petrolisthes cinctipes</name>
    <name type="common">Flat porcelain crab</name>
    <dbReference type="NCBI Taxonomy" id="88211"/>
    <lineage>
        <taxon>Eukaryota</taxon>
        <taxon>Metazoa</taxon>
        <taxon>Ecdysozoa</taxon>
        <taxon>Arthropoda</taxon>
        <taxon>Crustacea</taxon>
        <taxon>Multicrustacea</taxon>
        <taxon>Malacostraca</taxon>
        <taxon>Eumalacostraca</taxon>
        <taxon>Eucarida</taxon>
        <taxon>Decapoda</taxon>
        <taxon>Pleocyemata</taxon>
        <taxon>Anomura</taxon>
        <taxon>Galatheoidea</taxon>
        <taxon>Porcellanidae</taxon>
        <taxon>Petrolisthes</taxon>
    </lineage>
</organism>
<dbReference type="InterPro" id="IPR032815">
    <property type="entry name" value="S8_pro-domain"/>
</dbReference>
<feature type="active site" description="Charge relay system" evidence="11 12">
    <location>
        <position position="391"/>
    </location>
</feature>
<evidence type="ECO:0000313" key="16">
    <source>
        <dbReference type="Proteomes" id="UP001286313"/>
    </source>
</evidence>
<dbReference type="Pfam" id="PF00082">
    <property type="entry name" value="Peptidase_S8"/>
    <property type="match status" value="1"/>
</dbReference>
<dbReference type="GO" id="GO:0005615">
    <property type="term" value="C:extracellular space"/>
    <property type="evidence" value="ECO:0007669"/>
    <property type="project" value="TreeGrafter"/>
</dbReference>
<dbReference type="InterPro" id="IPR002884">
    <property type="entry name" value="P_dom"/>
</dbReference>
<dbReference type="CDD" id="cd04059">
    <property type="entry name" value="Peptidases_S8_Protein_convertases_Kexins_Furin-like"/>
    <property type="match status" value="1"/>
</dbReference>
<evidence type="ECO:0000256" key="2">
    <source>
        <dbReference type="ARBA" id="ARBA00022670"/>
    </source>
</evidence>
<evidence type="ECO:0000256" key="3">
    <source>
        <dbReference type="ARBA" id="ARBA00022685"/>
    </source>
</evidence>
<dbReference type="InterPro" id="IPR034182">
    <property type="entry name" value="Kexin/furin"/>
</dbReference>
<evidence type="ECO:0000256" key="12">
    <source>
        <dbReference type="PROSITE-ProRule" id="PRU01240"/>
    </source>
</evidence>
<dbReference type="InterPro" id="IPR023828">
    <property type="entry name" value="Peptidase_S8_Ser-AS"/>
</dbReference>
<dbReference type="SUPFAM" id="SSF52743">
    <property type="entry name" value="Subtilisin-like"/>
    <property type="match status" value="1"/>
</dbReference>
<dbReference type="InterPro" id="IPR015500">
    <property type="entry name" value="Peptidase_S8_subtilisin-rel"/>
</dbReference>